<sequence length="154" mass="17098">MPYRSTALPSTCHTYVILDCDRHLPVHIQGCSSVECSKLLLLACGTSGFRCCCVNRHSHAILSRRPRCAPYDGYIESTEQLRHLRFSSTNLCRSKHQPCVCLCDTRPGSADRALLQLLTEVKSVSYLLALAAPKAKTPTQPSVVLMFCSAKERE</sequence>
<protein>
    <submittedName>
        <fullName evidence="1">Uncharacterized protein</fullName>
    </submittedName>
</protein>
<accession>A0A7S3F1T6</accession>
<evidence type="ECO:0000313" key="1">
    <source>
        <dbReference type="EMBL" id="CAE0119249.1"/>
    </source>
</evidence>
<reference evidence="1" key="1">
    <citation type="submission" date="2021-01" db="EMBL/GenBank/DDBJ databases">
        <authorList>
            <person name="Corre E."/>
            <person name="Pelletier E."/>
            <person name="Niang G."/>
            <person name="Scheremetjew M."/>
            <person name="Finn R."/>
            <person name="Kale V."/>
            <person name="Holt S."/>
            <person name="Cochrane G."/>
            <person name="Meng A."/>
            <person name="Brown T."/>
            <person name="Cohen L."/>
        </authorList>
    </citation>
    <scope>NUCLEOTIDE SEQUENCE</scope>
    <source>
        <strain evidence="1">CCMP281</strain>
    </source>
</reference>
<gene>
    <name evidence="1" type="ORF">HERI1096_LOCUS19948</name>
</gene>
<dbReference type="AlphaFoldDB" id="A0A7S3F1T6"/>
<name>A0A7S3F1T6_9EUKA</name>
<organism evidence="1">
    <name type="scientific">Haptolina ericina</name>
    <dbReference type="NCBI Taxonomy" id="156174"/>
    <lineage>
        <taxon>Eukaryota</taxon>
        <taxon>Haptista</taxon>
        <taxon>Haptophyta</taxon>
        <taxon>Prymnesiophyceae</taxon>
        <taxon>Prymnesiales</taxon>
        <taxon>Prymnesiaceae</taxon>
        <taxon>Haptolina</taxon>
    </lineage>
</organism>
<dbReference type="EMBL" id="HBHX01035938">
    <property type="protein sequence ID" value="CAE0119249.1"/>
    <property type="molecule type" value="Transcribed_RNA"/>
</dbReference>
<proteinExistence type="predicted"/>